<dbReference type="Pfam" id="PF00440">
    <property type="entry name" value="TetR_N"/>
    <property type="match status" value="1"/>
</dbReference>
<evidence type="ECO:0000313" key="5">
    <source>
        <dbReference type="Proteomes" id="UP000028411"/>
    </source>
</evidence>
<evidence type="ECO:0000259" key="3">
    <source>
        <dbReference type="PROSITE" id="PS50977"/>
    </source>
</evidence>
<dbReference type="PANTHER" id="PTHR30055:SF222">
    <property type="entry name" value="REGULATORY PROTEIN"/>
    <property type="match status" value="1"/>
</dbReference>
<dbReference type="InterPro" id="IPR050109">
    <property type="entry name" value="HTH-type_TetR-like_transc_reg"/>
</dbReference>
<dbReference type="Proteomes" id="UP000028411">
    <property type="component" value="Unassembled WGS sequence"/>
</dbReference>
<dbReference type="EMBL" id="JFHR01000050">
    <property type="protein sequence ID" value="KEQ52167.1"/>
    <property type="molecule type" value="Genomic_DNA"/>
</dbReference>
<protein>
    <submittedName>
        <fullName evidence="4">Regulatory protein TetR</fullName>
    </submittedName>
</protein>
<organism evidence="4 5">
    <name type="scientific">Sphingobium chlorophenolicum</name>
    <dbReference type="NCBI Taxonomy" id="46429"/>
    <lineage>
        <taxon>Bacteria</taxon>
        <taxon>Pseudomonadati</taxon>
        <taxon>Pseudomonadota</taxon>
        <taxon>Alphaproteobacteria</taxon>
        <taxon>Sphingomonadales</taxon>
        <taxon>Sphingomonadaceae</taxon>
        <taxon>Sphingobium</taxon>
    </lineage>
</organism>
<dbReference type="OrthoDB" id="9816296at2"/>
<dbReference type="eggNOG" id="COG1309">
    <property type="taxonomic scope" value="Bacteria"/>
</dbReference>
<feature type="DNA-binding region" description="H-T-H motif" evidence="2">
    <location>
        <begin position="29"/>
        <end position="48"/>
    </location>
</feature>
<evidence type="ECO:0000313" key="4">
    <source>
        <dbReference type="EMBL" id="KEQ52167.1"/>
    </source>
</evidence>
<dbReference type="PATRIC" id="fig|46429.4.peg.3574"/>
<dbReference type="GO" id="GO:0003677">
    <property type="term" value="F:DNA binding"/>
    <property type="evidence" value="ECO:0007669"/>
    <property type="project" value="UniProtKB-UniRule"/>
</dbReference>
<evidence type="ECO:0000256" key="2">
    <source>
        <dbReference type="PROSITE-ProRule" id="PRU00335"/>
    </source>
</evidence>
<dbReference type="PROSITE" id="PS50977">
    <property type="entry name" value="HTH_TETR_2"/>
    <property type="match status" value="1"/>
</dbReference>
<dbReference type="AlphaFoldDB" id="A0A081RAE4"/>
<dbReference type="RefSeq" id="WP_037455050.1">
    <property type="nucleotide sequence ID" value="NZ_JFHR01000050.1"/>
</dbReference>
<dbReference type="PANTHER" id="PTHR30055">
    <property type="entry name" value="HTH-TYPE TRANSCRIPTIONAL REGULATOR RUTR"/>
    <property type="match status" value="1"/>
</dbReference>
<proteinExistence type="predicted"/>
<dbReference type="PRINTS" id="PR00455">
    <property type="entry name" value="HTHTETR"/>
</dbReference>
<name>A0A081RAE4_SPHCR</name>
<comment type="caution">
    <text evidence="4">The sequence shown here is derived from an EMBL/GenBank/DDBJ whole genome shotgun (WGS) entry which is preliminary data.</text>
</comment>
<dbReference type="SUPFAM" id="SSF46689">
    <property type="entry name" value="Homeodomain-like"/>
    <property type="match status" value="1"/>
</dbReference>
<reference evidence="4 5" key="1">
    <citation type="submission" date="2014-02" db="EMBL/GenBank/DDBJ databases">
        <title>Whole genome sequence of Sphingobium chlorophenolicum NBRC 16172.</title>
        <authorList>
            <person name="Gan H.M."/>
            <person name="Gan H.Y."/>
            <person name="Chew T.H."/>
            <person name="Savka M.A."/>
        </authorList>
    </citation>
    <scope>NUCLEOTIDE SEQUENCE [LARGE SCALE GENOMIC DNA]</scope>
    <source>
        <strain evidence="4 5">NBRC 16172</strain>
    </source>
</reference>
<dbReference type="InterPro" id="IPR009057">
    <property type="entry name" value="Homeodomain-like_sf"/>
</dbReference>
<gene>
    <name evidence="4" type="ORF">BV95_03585</name>
</gene>
<dbReference type="Gene3D" id="1.10.357.10">
    <property type="entry name" value="Tetracycline Repressor, domain 2"/>
    <property type="match status" value="1"/>
</dbReference>
<dbReference type="InterPro" id="IPR001647">
    <property type="entry name" value="HTH_TetR"/>
</dbReference>
<accession>A0A081RAE4</accession>
<keyword evidence="1 2" id="KW-0238">DNA-binding</keyword>
<evidence type="ECO:0000256" key="1">
    <source>
        <dbReference type="ARBA" id="ARBA00023125"/>
    </source>
</evidence>
<feature type="domain" description="HTH tetR-type" evidence="3">
    <location>
        <begin position="7"/>
        <end position="66"/>
    </location>
</feature>
<sequence>MARPLSEDKKDAILASAIELVAAMGTGAPTAKIARRAGVAEGTLFKYFPDKDALLAATFLDLEGELARALVAGVPAGLAPKERIRHIWNRLIDWSAANPTRLKALRQLKVSDRIGPESRRCGEAFFADFKALLDEALAGHAERLSIDFIGAVLTALAEITLDFIARDPGRHDYHRAIGFDTFWRAIGR</sequence>